<organism evidence="2 3">
    <name type="scientific">Xanthomonas arboricola pv. populi</name>
    <dbReference type="NCBI Taxonomy" id="487823"/>
    <lineage>
        <taxon>Bacteria</taxon>
        <taxon>Pseudomonadati</taxon>
        <taxon>Pseudomonadota</taxon>
        <taxon>Gammaproteobacteria</taxon>
        <taxon>Lysobacterales</taxon>
        <taxon>Lysobacteraceae</taxon>
        <taxon>Xanthomonas</taxon>
    </lineage>
</organism>
<dbReference type="RefSeq" id="WP_104598193.1">
    <property type="nucleotide sequence ID" value="NZ_MIGV01000012.1"/>
</dbReference>
<evidence type="ECO:0000256" key="1">
    <source>
        <dbReference type="SAM" id="MobiDB-lite"/>
    </source>
</evidence>
<reference evidence="2 3" key="1">
    <citation type="submission" date="2016-08" db="EMBL/GenBank/DDBJ databases">
        <title>Evolution of the type three secretion system and type three effector repertoires in Xanthomonas.</title>
        <authorList>
            <person name="Merda D."/>
            <person name="Briand M."/>
            <person name="Bosis E."/>
            <person name="Rousseau C."/>
            <person name="Portier P."/>
            <person name="Jacques M.-A."/>
            <person name="Fischer-Le Saux M."/>
        </authorList>
    </citation>
    <scope>NUCLEOTIDE SEQUENCE [LARGE SCALE GENOMIC DNA]</scope>
    <source>
        <strain evidence="2 3">CFBP 3122</strain>
    </source>
</reference>
<accession>A0A2S6Z4C3</accession>
<proteinExistence type="predicted"/>
<protein>
    <submittedName>
        <fullName evidence="2">Uncharacterized protein</fullName>
    </submittedName>
</protein>
<dbReference type="AlphaFoldDB" id="A0A2S6Z4C3"/>
<comment type="caution">
    <text evidence="2">The sequence shown here is derived from an EMBL/GenBank/DDBJ whole genome shotgun (WGS) entry which is preliminary data.</text>
</comment>
<dbReference type="Proteomes" id="UP000238270">
    <property type="component" value="Unassembled WGS sequence"/>
</dbReference>
<sequence length="182" mass="19300">MLQRAAGLWLWWGLIGAAHATEQIPDHIRIDGQDAVLLAEPLAPVLDDQATWQRFVAHARPALGSCSANWRGYQADWRVEQAQALLDRIVIGACDTAPPALPLDVLFPGRTAPVAADWIDGELVVALPTAASAGDTAPTAAEAPYLLLQVQHGRVVTREPLSEAGLRARRAQASAPGAATTP</sequence>
<feature type="compositionally biased region" description="Low complexity" evidence="1">
    <location>
        <begin position="171"/>
        <end position="182"/>
    </location>
</feature>
<evidence type="ECO:0000313" key="2">
    <source>
        <dbReference type="EMBL" id="PPT75849.1"/>
    </source>
</evidence>
<name>A0A2S6Z4C3_9XANT</name>
<evidence type="ECO:0000313" key="3">
    <source>
        <dbReference type="Proteomes" id="UP000238270"/>
    </source>
</evidence>
<feature type="region of interest" description="Disordered" evidence="1">
    <location>
        <begin position="161"/>
        <end position="182"/>
    </location>
</feature>
<dbReference type="EMBL" id="MIGV01000012">
    <property type="protein sequence ID" value="PPT75849.1"/>
    <property type="molecule type" value="Genomic_DNA"/>
</dbReference>
<gene>
    <name evidence="2" type="ORF">XaplCFBP3122_11545</name>
</gene>